<dbReference type="GO" id="GO:0016757">
    <property type="term" value="F:glycosyltransferase activity"/>
    <property type="evidence" value="ECO:0007669"/>
    <property type="project" value="UniProtKB-KW"/>
</dbReference>
<dbReference type="SUPFAM" id="SSF53756">
    <property type="entry name" value="UDP-Glycosyltransferase/glycogen phosphorylase"/>
    <property type="match status" value="1"/>
</dbReference>
<keyword evidence="1" id="KW-0328">Glycosyltransferase</keyword>
<evidence type="ECO:0000313" key="2">
    <source>
        <dbReference type="Proteomes" id="UP001221686"/>
    </source>
</evidence>
<dbReference type="EMBL" id="JAQNDL010000001">
    <property type="protein sequence ID" value="MDC0715658.1"/>
    <property type="molecule type" value="Genomic_DNA"/>
</dbReference>
<dbReference type="PANTHER" id="PTHR12526:SF627">
    <property type="entry name" value="D-RHAMNOSYLTRANSFERASE WBPZ"/>
    <property type="match status" value="1"/>
</dbReference>
<dbReference type="RefSeq" id="WP_272084083.1">
    <property type="nucleotide sequence ID" value="NZ_JAQNDL010000001.1"/>
</dbReference>
<sequence length="328" mass="36389">MRRLRVLTWHVHGSYLYYLTQAPHEFYLPVKPGRPEGHGGRGGSFAWGANVHEVPADAVADQAFDVVLFQSRRNYECDQFELLSAAQRRLPRIFLEHDPPRESPTDTRHPIDDPDVLLVHVTPFNALMWDAGRTPVRVIEHGVAVPDGAAYSGELARGIVVVNDLARRGRRLGRDIYERVRTHVPLDLAGMDSDALGGLGDLPLRELHARLGRYRFFFNPIRYTSLGLAVCEAMMIGLPILGLATTEMSTAVQSGVNGYVETDLERLIGHMRRLLADPSEAAELAAGARRIARERFGIDRFTADWSRVLGEVTGCPEGQVAGAARRLA</sequence>
<reference evidence="1 2" key="1">
    <citation type="submission" date="2022-11" db="EMBL/GenBank/DDBJ databases">
        <title>Minimal conservation of predation-associated metabolite biosynthetic gene clusters underscores biosynthetic potential of Myxococcota including descriptions for ten novel species: Archangium lansinium sp. nov., Myxococcus landrumus sp. nov., Nannocystis bai.</title>
        <authorList>
            <person name="Ahearne A."/>
            <person name="Stevens C."/>
            <person name="Dowd S."/>
        </authorList>
    </citation>
    <scope>NUCLEOTIDE SEQUENCE [LARGE SCALE GENOMIC DNA]</scope>
    <source>
        <strain evidence="1 2">BB15-2</strain>
    </source>
</reference>
<dbReference type="PANTHER" id="PTHR12526">
    <property type="entry name" value="GLYCOSYLTRANSFERASE"/>
    <property type="match status" value="1"/>
</dbReference>
<organism evidence="1 2">
    <name type="scientific">Nannocystis bainbridge</name>
    <dbReference type="NCBI Taxonomy" id="2995303"/>
    <lineage>
        <taxon>Bacteria</taxon>
        <taxon>Pseudomonadati</taxon>
        <taxon>Myxococcota</taxon>
        <taxon>Polyangia</taxon>
        <taxon>Nannocystales</taxon>
        <taxon>Nannocystaceae</taxon>
        <taxon>Nannocystis</taxon>
    </lineage>
</organism>
<dbReference type="EC" id="2.4.-.-" evidence="1"/>
<name>A0ABT5DPY4_9BACT</name>
<keyword evidence="2" id="KW-1185">Reference proteome</keyword>
<accession>A0ABT5DPY4</accession>
<evidence type="ECO:0000313" key="1">
    <source>
        <dbReference type="EMBL" id="MDC0715658.1"/>
    </source>
</evidence>
<dbReference type="Proteomes" id="UP001221686">
    <property type="component" value="Unassembled WGS sequence"/>
</dbReference>
<dbReference type="Gene3D" id="3.40.50.2000">
    <property type="entry name" value="Glycogen Phosphorylase B"/>
    <property type="match status" value="1"/>
</dbReference>
<proteinExistence type="predicted"/>
<comment type="caution">
    <text evidence="1">The sequence shown here is derived from an EMBL/GenBank/DDBJ whole genome shotgun (WGS) entry which is preliminary data.</text>
</comment>
<keyword evidence="1" id="KW-0808">Transferase</keyword>
<protein>
    <submittedName>
        <fullName evidence="1">Glycosyltransferase</fullName>
        <ecNumber evidence="1">2.4.-.-</ecNumber>
    </submittedName>
</protein>
<gene>
    <name evidence="1" type="ORF">POL25_02070</name>
</gene>
<dbReference type="Pfam" id="PF13692">
    <property type="entry name" value="Glyco_trans_1_4"/>
    <property type="match status" value="1"/>
</dbReference>